<dbReference type="HOGENOM" id="CLU_147785_1_3_1"/>
<evidence type="ECO:0000256" key="1">
    <source>
        <dbReference type="ARBA" id="ARBA00022837"/>
    </source>
</evidence>
<dbReference type="Proteomes" id="UP000009183">
    <property type="component" value="Chromosome 18"/>
</dbReference>
<dbReference type="SMART" id="SM00054">
    <property type="entry name" value="EFh"/>
    <property type="match status" value="2"/>
</dbReference>
<dbReference type="Gene3D" id="1.10.238.10">
    <property type="entry name" value="EF-hand"/>
    <property type="match status" value="1"/>
</dbReference>
<dbReference type="EMBL" id="QGNW01001457">
    <property type="protein sequence ID" value="RVW40567.1"/>
    <property type="molecule type" value="Genomic_DNA"/>
</dbReference>
<reference evidence="6" key="1">
    <citation type="journal article" date="2007" name="Nature">
        <title>The grapevine genome sequence suggests ancestral hexaploidization in major angiosperm phyla.</title>
        <authorList>
            <consortium name="The French-Italian Public Consortium for Grapevine Genome Characterization."/>
            <person name="Jaillon O."/>
            <person name="Aury J.-M."/>
            <person name="Noel B."/>
            <person name="Policriti A."/>
            <person name="Clepet C."/>
            <person name="Casagrande A."/>
            <person name="Choisne N."/>
            <person name="Aubourg S."/>
            <person name="Vitulo N."/>
            <person name="Jubin C."/>
            <person name="Vezzi A."/>
            <person name="Legeai F."/>
            <person name="Hugueney P."/>
            <person name="Dasilva C."/>
            <person name="Horner D."/>
            <person name="Mica E."/>
            <person name="Jublot D."/>
            <person name="Poulain J."/>
            <person name="Bruyere C."/>
            <person name="Billault A."/>
            <person name="Segurens B."/>
            <person name="Gouyvenoux M."/>
            <person name="Ugarte E."/>
            <person name="Cattonaro F."/>
            <person name="Anthouard V."/>
            <person name="Vico V."/>
            <person name="Del Fabbro C."/>
            <person name="Alaux M."/>
            <person name="Di Gaspero G."/>
            <person name="Dumas V."/>
            <person name="Felice N."/>
            <person name="Paillard S."/>
            <person name="Juman I."/>
            <person name="Moroldo M."/>
            <person name="Scalabrin S."/>
            <person name="Canaguier A."/>
            <person name="Le Clainche I."/>
            <person name="Malacrida G."/>
            <person name="Durand E."/>
            <person name="Pesole G."/>
            <person name="Laucou V."/>
            <person name="Chatelet P."/>
            <person name="Merdinoglu D."/>
            <person name="Delledonne M."/>
            <person name="Pezzotti M."/>
            <person name="Lecharny A."/>
            <person name="Scarpelli C."/>
            <person name="Artiguenave F."/>
            <person name="Pe M.E."/>
            <person name="Valle G."/>
            <person name="Morgante M."/>
            <person name="Caboche M."/>
            <person name="Adam-Blondon A.-F."/>
            <person name="Weissenbach J."/>
            <person name="Quetier F."/>
            <person name="Wincker P."/>
        </authorList>
    </citation>
    <scope>NUCLEOTIDE SEQUENCE [LARGE SCALE GENOMIC DNA]</scope>
    <source>
        <strain evidence="6">cv. Pinot noir / PN40024</strain>
    </source>
</reference>
<dbReference type="AlphaFoldDB" id="A0A438ITA3"/>
<evidence type="ECO:0000313" key="4">
    <source>
        <dbReference type="EMBL" id="RVW40567.1"/>
    </source>
</evidence>
<dbReference type="SUPFAM" id="SSF47473">
    <property type="entry name" value="EF-hand"/>
    <property type="match status" value="1"/>
</dbReference>
<keyword evidence="6" id="KW-1185">Reference proteome</keyword>
<proteinExistence type="predicted"/>
<feature type="domain" description="EF-hand" evidence="2">
    <location>
        <begin position="58"/>
        <end position="86"/>
    </location>
</feature>
<evidence type="ECO:0000313" key="6">
    <source>
        <dbReference type="Proteomes" id="UP000009183"/>
    </source>
</evidence>
<accession>A0A438ITA3</accession>
<dbReference type="Proteomes" id="UP000288805">
    <property type="component" value="Unassembled WGS sequence"/>
</dbReference>
<dbReference type="CDD" id="cd00051">
    <property type="entry name" value="EFh"/>
    <property type="match status" value="1"/>
</dbReference>
<protein>
    <recommendedName>
        <fullName evidence="2">EF-hand domain-containing protein</fullName>
    </recommendedName>
</protein>
<dbReference type="eggNOG" id="ENOG502S93J">
    <property type="taxonomic scope" value="Eukaryota"/>
</dbReference>
<gene>
    <name evidence="3" type="ordered locus">VIT_18s0001g10600</name>
    <name evidence="5" type="ORF">CK203_024704</name>
    <name evidence="4" type="ORF">CK203_081456</name>
</gene>
<evidence type="ECO:0000259" key="2">
    <source>
        <dbReference type="PROSITE" id="PS50222"/>
    </source>
</evidence>
<reference evidence="5 7" key="3">
    <citation type="journal article" date="2018" name="PLoS Genet.">
        <title>Population sequencing reveals clonal diversity and ancestral inbreeding in the grapevine cultivar Chardonnay.</title>
        <authorList>
            <person name="Roach M.J."/>
            <person name="Johnson D.L."/>
            <person name="Bohlmann J."/>
            <person name="van Vuuren H.J."/>
            <person name="Jones S.J."/>
            <person name="Pretorius I.S."/>
            <person name="Schmidt S.A."/>
            <person name="Borneman A.R."/>
        </authorList>
    </citation>
    <scope>NUCLEOTIDE SEQUENCE [LARGE SCALE GENOMIC DNA]</scope>
    <source>
        <strain evidence="7">cv. Chardonnay</strain>
        <strain evidence="5">I10V1</strain>
        <tissue evidence="5">Leaf</tissue>
    </source>
</reference>
<dbReference type="OrthoDB" id="26525at2759"/>
<dbReference type="PROSITE" id="PS00018">
    <property type="entry name" value="EF_HAND_1"/>
    <property type="match status" value="2"/>
</dbReference>
<feature type="domain" description="EF-hand" evidence="2">
    <location>
        <begin position="15"/>
        <end position="50"/>
    </location>
</feature>
<evidence type="ECO:0000313" key="7">
    <source>
        <dbReference type="Proteomes" id="UP000288805"/>
    </source>
</evidence>
<dbReference type="STRING" id="29760.F6GZZ7"/>
<dbReference type="InterPro" id="IPR011992">
    <property type="entry name" value="EF-hand-dom_pair"/>
</dbReference>
<dbReference type="InterPro" id="IPR018247">
    <property type="entry name" value="EF_Hand_1_Ca_BS"/>
</dbReference>
<dbReference type="PaxDb" id="29760-VIT_18s0001g10600.t01"/>
<name>A0A438ITA3_VITVI</name>
<reference evidence="3" key="2">
    <citation type="submission" date="2011-05" db="EMBL/GenBank/DDBJ databases">
        <title>High quality assembly and annotation of grapevine genome.</title>
        <authorList>
            <person name="Vitulo N."/>
            <person name="Olivier J."/>
            <person name="Forcato C."/>
            <person name="Albiero A."/>
            <person name="D'Angelo M."/>
            <person name="Zimbello R."/>
            <person name="Schiavon R."/>
            <person name="Rigobello C."/>
            <person name="Policriti A."/>
            <person name="Clepet C."/>
            <person name="Casagrande A."/>
            <person name="Choisne N."/>
            <person name="Vezzi A."/>
            <person name="Hugueney P."/>
            <person name="Horner D."/>
            <person name="Mica E."/>
            <person name="Cattonaro F."/>
            <person name="Del Fabbro C."/>
            <person name="Alaux M."/>
            <person name="Di Gaspero G."/>
            <person name="Scalabrin S."/>
            <person name="Pesole G."/>
            <person name="Delledonne M."/>
            <person name="Pezzotti M."/>
            <person name="Pe E.M."/>
            <person name="Caboche M."/>
            <person name="Adam-Blondon A.-F."/>
            <person name="Weissenbach J."/>
            <person name="Quetier F."/>
            <person name="Wincker P."/>
            <person name="Morgante M."/>
            <person name="Valle G."/>
        </authorList>
    </citation>
    <scope>NUCLEOTIDE SEQUENCE</scope>
</reference>
<dbReference type="Pfam" id="PF13499">
    <property type="entry name" value="EF-hand_7"/>
    <property type="match status" value="1"/>
</dbReference>
<keyword evidence="1" id="KW-0106">Calcium</keyword>
<dbReference type="Gramene" id="Vitis18g00885.t01">
    <property type="protein sequence ID" value="Vitis18g00885.t01.CDS"/>
    <property type="gene ID" value="Vitis18g00885"/>
</dbReference>
<dbReference type="EMBL" id="FN595227">
    <property type="protein sequence ID" value="CCB45847.1"/>
    <property type="molecule type" value="Genomic_DNA"/>
</dbReference>
<organism evidence="5 7">
    <name type="scientific">Vitis vinifera</name>
    <name type="common">Grape</name>
    <dbReference type="NCBI Taxonomy" id="29760"/>
    <lineage>
        <taxon>Eukaryota</taxon>
        <taxon>Viridiplantae</taxon>
        <taxon>Streptophyta</taxon>
        <taxon>Embryophyta</taxon>
        <taxon>Tracheophyta</taxon>
        <taxon>Spermatophyta</taxon>
        <taxon>Magnoliopsida</taxon>
        <taxon>eudicotyledons</taxon>
        <taxon>Gunneridae</taxon>
        <taxon>Pentapetalae</taxon>
        <taxon>rosids</taxon>
        <taxon>Vitales</taxon>
        <taxon>Vitaceae</taxon>
        <taxon>Viteae</taxon>
        <taxon>Vitis</taxon>
    </lineage>
</organism>
<evidence type="ECO:0000313" key="3">
    <source>
        <dbReference type="EMBL" id="CCB45847.1"/>
    </source>
</evidence>
<dbReference type="InterPro" id="IPR002048">
    <property type="entry name" value="EF_hand_dom"/>
</dbReference>
<dbReference type="PROSITE" id="PS50222">
    <property type="entry name" value="EF_HAND_2"/>
    <property type="match status" value="2"/>
</dbReference>
<accession>F6GZZ7</accession>
<dbReference type="GO" id="GO:0005509">
    <property type="term" value="F:calcium ion binding"/>
    <property type="evidence" value="ECO:0007669"/>
    <property type="project" value="InterPro"/>
</dbReference>
<sequence>MPLWTPITRDISLPLSEDQLKGLLKRYDTNKDGRLSKDELKKAFRGMGLHFSGWRAGRALRHADANGDHFISEDELNELVKYAHSKWGFKLR</sequence>
<dbReference type="EMBL" id="QGNW01000084">
    <property type="protein sequence ID" value="RVW99967.1"/>
    <property type="molecule type" value="Genomic_DNA"/>
</dbReference>
<evidence type="ECO:0000313" key="5">
    <source>
        <dbReference type="EMBL" id="RVW99967.1"/>
    </source>
</evidence>